<evidence type="ECO:0000259" key="1">
    <source>
        <dbReference type="Pfam" id="PF09836"/>
    </source>
</evidence>
<protein>
    <submittedName>
        <fullName evidence="2">Putative DNA-binding domain-containing protein</fullName>
    </submittedName>
</protein>
<dbReference type="EMBL" id="FMXQ01000001">
    <property type="protein sequence ID" value="SDB03270.1"/>
    <property type="molecule type" value="Genomic_DNA"/>
</dbReference>
<dbReference type="STRING" id="665467.SAMN02982931_00159"/>
<evidence type="ECO:0000313" key="2">
    <source>
        <dbReference type="EMBL" id="SDB03270.1"/>
    </source>
</evidence>
<dbReference type="Proteomes" id="UP000199071">
    <property type="component" value="Unassembled WGS sequence"/>
</dbReference>
<evidence type="ECO:0000313" key="3">
    <source>
        <dbReference type="Proteomes" id="UP000199071"/>
    </source>
</evidence>
<dbReference type="Pfam" id="PF09836">
    <property type="entry name" value="DUF2063"/>
    <property type="match status" value="1"/>
</dbReference>
<reference evidence="2 3" key="1">
    <citation type="submission" date="2016-10" db="EMBL/GenBank/DDBJ databases">
        <authorList>
            <person name="de Groot N.N."/>
        </authorList>
    </citation>
    <scope>NUCLEOTIDE SEQUENCE [LARGE SCALE GENOMIC DNA]</scope>
    <source>
        <strain evidence="2 3">ATCC 35022</strain>
    </source>
</reference>
<gene>
    <name evidence="2" type="ORF">SAMN02982931_00159</name>
</gene>
<accession>A0A1G6A4N5</accession>
<dbReference type="InterPro" id="IPR018640">
    <property type="entry name" value="DUF2063"/>
</dbReference>
<dbReference type="Gene3D" id="1.10.150.690">
    <property type="entry name" value="DUF2063"/>
    <property type="match status" value="1"/>
</dbReference>
<dbReference type="AlphaFoldDB" id="A0A1G6A4N5"/>
<keyword evidence="3" id="KW-1185">Reference proteome</keyword>
<dbReference type="GO" id="GO:0003677">
    <property type="term" value="F:DNA binding"/>
    <property type="evidence" value="ECO:0007669"/>
    <property type="project" value="UniProtKB-KW"/>
</dbReference>
<dbReference type="RefSeq" id="WP_175478229.1">
    <property type="nucleotide sequence ID" value="NZ_FMXQ01000001.1"/>
</dbReference>
<proteinExistence type="predicted"/>
<dbReference type="InterPro" id="IPR044922">
    <property type="entry name" value="DUF2063_N_sf"/>
</dbReference>
<keyword evidence="2" id="KW-0238">DNA-binding</keyword>
<sequence>MLNLQSLSEIQAEFAEALRNPAAAIPAGIVGPDGGPAPKRFSIYRNNVLVALGNSLAGAFPAVKRIVGEDFFKVMARTYVLESPPTSPVLMDYGKTFPAFIARFEPASSLPYLADVARIERQWRESYHAADAVPLPSTALAEVPEAELADVTFRLHPSLRLSKSSFPAVTIWRMNASDVPTSAVDFAIGEDALIVRPDAEVEVRVVPPGGTAFVEALASGESLGSAAALGQSSDERFDLGGNIAGLIGAGAFVEIRRGLEQVPQ</sequence>
<feature type="domain" description="Putative DNA-binding" evidence="1">
    <location>
        <begin position="9"/>
        <end position="101"/>
    </location>
</feature>
<name>A0A1G6A4N5_9HYPH</name>
<organism evidence="2 3">
    <name type="scientific">Bauldia litoralis</name>
    <dbReference type="NCBI Taxonomy" id="665467"/>
    <lineage>
        <taxon>Bacteria</taxon>
        <taxon>Pseudomonadati</taxon>
        <taxon>Pseudomonadota</taxon>
        <taxon>Alphaproteobacteria</taxon>
        <taxon>Hyphomicrobiales</taxon>
        <taxon>Kaistiaceae</taxon>
        <taxon>Bauldia</taxon>
    </lineage>
</organism>